<dbReference type="InterPro" id="IPR036084">
    <property type="entry name" value="Ser_inhib-like_sf"/>
</dbReference>
<name>A0A4U8URL6_STECR</name>
<evidence type="ECO:0000259" key="4">
    <source>
        <dbReference type="Pfam" id="PF01826"/>
    </source>
</evidence>
<dbReference type="OrthoDB" id="5788516at2759"/>
<protein>
    <recommendedName>
        <fullName evidence="4">TIL domain-containing protein</fullName>
    </recommendedName>
</protein>
<dbReference type="PANTHER" id="PTHR23259:SF70">
    <property type="entry name" value="ACCESSORY GLAND PROTEIN ACP62F-RELATED"/>
    <property type="match status" value="1"/>
</dbReference>
<sequence length="245" mass="27208">MIQRSRRNCPKPNSCFTHDSVIDRRHRPIRSCFLLSELPIKSLGGVLLHSPICCCKRDGAAVFGILFVVGFARLEGCKINGDCGASADIVKRSTQERKQDPRCPPKAEFKECTNLCPDKHCGNILEKSSCFSLRCGEPGCMCVEGHVRKSANFKEGCVRRETCLDEARKNKVQRRKRNHDSIIPDAPIPVCKDNEELKSCGTACEPSCKNPEPVVCTLQCAINQCECKEGLLRHENGSCVPNNKC</sequence>
<reference evidence="5 6" key="1">
    <citation type="journal article" date="2015" name="Genome Biol.">
        <title>Comparative genomics of Steinernema reveals deeply conserved gene regulatory networks.</title>
        <authorList>
            <person name="Dillman A.R."/>
            <person name="Macchietto M."/>
            <person name="Porter C.F."/>
            <person name="Rogers A."/>
            <person name="Williams B."/>
            <person name="Antoshechkin I."/>
            <person name="Lee M.M."/>
            <person name="Goodwin Z."/>
            <person name="Lu X."/>
            <person name="Lewis E.E."/>
            <person name="Goodrich-Blair H."/>
            <person name="Stock S.P."/>
            <person name="Adams B.J."/>
            <person name="Sternberg P.W."/>
            <person name="Mortazavi A."/>
        </authorList>
    </citation>
    <scope>NUCLEOTIDE SEQUENCE [LARGE SCALE GENOMIC DNA]</scope>
    <source>
        <strain evidence="5 6">ALL</strain>
    </source>
</reference>
<gene>
    <name evidence="5" type="ORF">L596_003256</name>
</gene>
<dbReference type="PANTHER" id="PTHR23259">
    <property type="entry name" value="RIDDLE"/>
    <property type="match status" value="1"/>
</dbReference>
<dbReference type="Gene3D" id="2.10.25.10">
    <property type="entry name" value="Laminin"/>
    <property type="match status" value="2"/>
</dbReference>
<dbReference type="AlphaFoldDB" id="A0A4U8URL6"/>
<evidence type="ECO:0000313" key="5">
    <source>
        <dbReference type="EMBL" id="TMS35980.1"/>
    </source>
</evidence>
<dbReference type="Pfam" id="PF01826">
    <property type="entry name" value="TIL"/>
    <property type="match status" value="2"/>
</dbReference>
<keyword evidence="6" id="KW-1185">Reference proteome</keyword>
<dbReference type="InterPro" id="IPR051368">
    <property type="entry name" value="SerProtInhib-TIL_Domain"/>
</dbReference>
<evidence type="ECO:0000256" key="2">
    <source>
        <dbReference type="ARBA" id="ARBA00022900"/>
    </source>
</evidence>
<keyword evidence="1" id="KW-0646">Protease inhibitor</keyword>
<dbReference type="SUPFAM" id="SSF57567">
    <property type="entry name" value="Serine protease inhibitors"/>
    <property type="match status" value="1"/>
</dbReference>
<feature type="domain" description="TIL" evidence="4">
    <location>
        <begin position="103"/>
        <end position="163"/>
    </location>
</feature>
<dbReference type="Proteomes" id="UP000298663">
    <property type="component" value="Unassembled WGS sequence"/>
</dbReference>
<feature type="domain" description="TIL" evidence="4">
    <location>
        <begin position="191"/>
        <end position="245"/>
    </location>
</feature>
<evidence type="ECO:0000313" key="6">
    <source>
        <dbReference type="Proteomes" id="UP000298663"/>
    </source>
</evidence>
<keyword evidence="3" id="KW-1015">Disulfide bond</keyword>
<keyword evidence="2" id="KW-0722">Serine protease inhibitor</keyword>
<dbReference type="STRING" id="34508.A0A4U8URL6"/>
<dbReference type="GO" id="GO:0004867">
    <property type="term" value="F:serine-type endopeptidase inhibitor activity"/>
    <property type="evidence" value="ECO:0007669"/>
    <property type="project" value="UniProtKB-KW"/>
</dbReference>
<dbReference type="EMBL" id="AZBU02000001">
    <property type="protein sequence ID" value="TMS35980.1"/>
    <property type="molecule type" value="Genomic_DNA"/>
</dbReference>
<dbReference type="CDD" id="cd19941">
    <property type="entry name" value="TIL"/>
    <property type="match status" value="2"/>
</dbReference>
<reference evidence="5 6" key="2">
    <citation type="journal article" date="2019" name="G3 (Bethesda)">
        <title>Hybrid Assembly of the Genome of the Entomopathogenic Nematode Steinernema carpocapsae Identifies the X-Chromosome.</title>
        <authorList>
            <person name="Serra L."/>
            <person name="Macchietto M."/>
            <person name="Macias-Munoz A."/>
            <person name="McGill C.J."/>
            <person name="Rodriguez I.M."/>
            <person name="Rodriguez B."/>
            <person name="Murad R."/>
            <person name="Mortazavi A."/>
        </authorList>
    </citation>
    <scope>NUCLEOTIDE SEQUENCE [LARGE SCALE GENOMIC DNA]</scope>
    <source>
        <strain evidence="5 6">ALL</strain>
    </source>
</reference>
<evidence type="ECO:0000256" key="1">
    <source>
        <dbReference type="ARBA" id="ARBA00022690"/>
    </source>
</evidence>
<organism evidence="5 6">
    <name type="scientific">Steinernema carpocapsae</name>
    <name type="common">Entomopathogenic nematode</name>
    <dbReference type="NCBI Taxonomy" id="34508"/>
    <lineage>
        <taxon>Eukaryota</taxon>
        <taxon>Metazoa</taxon>
        <taxon>Ecdysozoa</taxon>
        <taxon>Nematoda</taxon>
        <taxon>Chromadorea</taxon>
        <taxon>Rhabditida</taxon>
        <taxon>Tylenchina</taxon>
        <taxon>Panagrolaimomorpha</taxon>
        <taxon>Strongyloidoidea</taxon>
        <taxon>Steinernematidae</taxon>
        <taxon>Steinernema</taxon>
    </lineage>
</organism>
<proteinExistence type="predicted"/>
<accession>A0A4U8URL6</accession>
<dbReference type="InterPro" id="IPR002919">
    <property type="entry name" value="TIL_dom"/>
</dbReference>
<comment type="caution">
    <text evidence="5">The sequence shown here is derived from an EMBL/GenBank/DDBJ whole genome shotgun (WGS) entry which is preliminary data.</text>
</comment>
<evidence type="ECO:0000256" key="3">
    <source>
        <dbReference type="ARBA" id="ARBA00023157"/>
    </source>
</evidence>